<reference evidence="3" key="1">
    <citation type="submission" date="2017-09" db="EMBL/GenBank/DDBJ databases">
        <title>Depth-based differentiation of microbial function through sediment-hosted aquifers and enrichment of novel symbionts in the deep terrestrial subsurface.</title>
        <authorList>
            <person name="Probst A.J."/>
            <person name="Ladd B."/>
            <person name="Jarett J.K."/>
            <person name="Geller-Mcgrath D.E."/>
            <person name="Sieber C.M.K."/>
            <person name="Emerson J.B."/>
            <person name="Anantharaman K."/>
            <person name="Thomas B.C."/>
            <person name="Malmstrom R."/>
            <person name="Stieglmeier M."/>
            <person name="Klingl A."/>
            <person name="Woyke T."/>
            <person name="Ryan C.M."/>
            <person name="Banfield J.F."/>
        </authorList>
    </citation>
    <scope>NUCLEOTIDE SEQUENCE [LARGE SCALE GENOMIC DNA]</scope>
</reference>
<dbReference type="AlphaFoldDB" id="A0A2H0TPZ1"/>
<keyword evidence="1" id="KW-0472">Membrane</keyword>
<dbReference type="Proteomes" id="UP000230154">
    <property type="component" value="Unassembled WGS sequence"/>
</dbReference>
<comment type="caution">
    <text evidence="2">The sequence shown here is derived from an EMBL/GenBank/DDBJ whole genome shotgun (WGS) entry which is preliminary data.</text>
</comment>
<name>A0A2H0TPZ1_9BACT</name>
<proteinExistence type="predicted"/>
<evidence type="ECO:0000313" key="2">
    <source>
        <dbReference type="EMBL" id="PIR74221.1"/>
    </source>
</evidence>
<accession>A0A2H0TPZ1</accession>
<organism evidence="2 3">
    <name type="scientific">Candidatus Magasanikbacteria bacterium CG10_big_fil_rev_8_21_14_0_10_47_10</name>
    <dbReference type="NCBI Taxonomy" id="1974652"/>
    <lineage>
        <taxon>Bacteria</taxon>
        <taxon>Candidatus Magasanikiibacteriota</taxon>
    </lineage>
</organism>
<dbReference type="EMBL" id="PFCB01000026">
    <property type="protein sequence ID" value="PIR74221.1"/>
    <property type="molecule type" value="Genomic_DNA"/>
</dbReference>
<evidence type="ECO:0000313" key="3">
    <source>
        <dbReference type="Proteomes" id="UP000230154"/>
    </source>
</evidence>
<gene>
    <name evidence="2" type="ORF">COU35_03595</name>
</gene>
<protein>
    <submittedName>
        <fullName evidence="2">Uncharacterized protein</fullName>
    </submittedName>
</protein>
<sequence length="385" mass="43343">MKSEDLKNSKVWRVLPLICLIAAVVGIAFLINSSGNTADDSQLSLEQYGSPSEVSNEIAKGSTFEIYKDNTYGYSFTYPADWTVEVSEGGPANDVGDVLLHSNKCTINISRPTAYKYEEVSEIVTNETSPNFTRVNNLEGSVTSRTVNENHEVGDVYVFLLDDTHTVKIYISYGVYENFCSEVLLDVLHSFELPFIPVDQATEVVRFDLDDNSMPNIGLTFTFPLDKKYAMKKIVCTSACDEEGSSIVGYYENAGIEKNFFSSVSRTWSPSRSLQPTDVYDFVEENSDVRIIPSENAWAQSYVVHPIKTVIIGGQKAYLYDMTKDFYSDEERSEFEIAQMYAFLVRLPESEDNMFRAGIFFFEGKSVPLSAWNDFIDSFSASSRE</sequence>
<keyword evidence="1" id="KW-0812">Transmembrane</keyword>
<keyword evidence="1" id="KW-1133">Transmembrane helix</keyword>
<evidence type="ECO:0000256" key="1">
    <source>
        <dbReference type="SAM" id="Phobius"/>
    </source>
</evidence>
<feature type="transmembrane region" description="Helical" evidence="1">
    <location>
        <begin position="12"/>
        <end position="31"/>
    </location>
</feature>